<sequence>MNYPDIAGLILDATFDNIDELSKRIAPPIFTPVLDFTVKEYLDLNNLSHVINYDGPVLIIRRSDDEVITTGENHSRATNRGNNLLIGLLKHRFPYLMTTENEFTLNTYLSLNSEEQKDALSKLTHNPNKYEKLVVNFLKSEAFKKQINSNSNSTTCLYPSELGKEISKSDVKTHILFYLVSQYFIESPGSHCVPLEGRYLRPPWSPLTQSLSESSSSDLDAKIDD</sequence>
<evidence type="ECO:0000313" key="1">
    <source>
        <dbReference type="EMBL" id="AAW24691.1"/>
    </source>
</evidence>
<protein>
    <submittedName>
        <fullName evidence="1">SJCHGC06633 protein</fullName>
    </submittedName>
</protein>
<accession>Q5DHL5</accession>
<dbReference type="EMBL" id="AY812959">
    <property type="protein sequence ID" value="AAW24691.1"/>
    <property type="molecule type" value="mRNA"/>
</dbReference>
<reference evidence="1" key="2">
    <citation type="journal article" date="2006" name="PLoS Pathog.">
        <title>New perspectives on host-parasite interplay by comparative transcriptomic and proteomic analyses of Schistosoma japonicum.</title>
        <authorList>
            <person name="Liu F."/>
            <person name="Lu J."/>
            <person name="Hu W."/>
            <person name="Wang S.Y."/>
            <person name="Cui S.J."/>
            <person name="Chi M."/>
            <person name="Yan Q."/>
            <person name="Wang X.R."/>
            <person name="Song H.D."/>
            <person name="Xu X.N."/>
            <person name="Wang J.J."/>
            <person name="Zhang X.L."/>
            <person name="Zhang X."/>
            <person name="Wang Z.Q."/>
            <person name="Xue C.L."/>
            <person name="Brindley P.J."/>
            <person name="McManus D.P."/>
            <person name="Yang P.Y."/>
            <person name="Feng Z."/>
            <person name="Chen Z."/>
            <person name="Han Z.G."/>
        </authorList>
    </citation>
    <scope>NUCLEOTIDE SEQUENCE</scope>
</reference>
<proteinExistence type="evidence at transcript level"/>
<reference evidence="1" key="1">
    <citation type="submission" date="2004-11" db="EMBL/GenBank/DDBJ databases">
        <title>The full-length cDNA sequences of Schistosoma japonicum genes.</title>
        <authorList>
            <person name="Han Z."/>
        </authorList>
    </citation>
    <scope>NUCLEOTIDE SEQUENCE</scope>
</reference>
<organism evidence="1">
    <name type="scientific">Schistosoma japonicum</name>
    <name type="common">Blood fluke</name>
    <dbReference type="NCBI Taxonomy" id="6182"/>
    <lineage>
        <taxon>Eukaryota</taxon>
        <taxon>Metazoa</taxon>
        <taxon>Spiralia</taxon>
        <taxon>Lophotrochozoa</taxon>
        <taxon>Platyhelminthes</taxon>
        <taxon>Trematoda</taxon>
        <taxon>Digenea</taxon>
        <taxon>Strigeidida</taxon>
        <taxon>Schistosomatoidea</taxon>
        <taxon>Schistosomatidae</taxon>
        <taxon>Schistosoma</taxon>
    </lineage>
</organism>
<dbReference type="AlphaFoldDB" id="Q5DHL5"/>
<name>Q5DHL5_SCHJA</name>